<comment type="subcellular location">
    <subcellularLocation>
        <location evidence="1">Membrane</location>
        <topology evidence="1">Single-pass type II membrane protein</topology>
    </subcellularLocation>
</comment>
<protein>
    <recommendedName>
        <fullName evidence="11">GH16 domain-containing protein</fullName>
    </recommendedName>
</protein>
<feature type="compositionally biased region" description="Polar residues" evidence="9">
    <location>
        <begin position="51"/>
        <end position="93"/>
    </location>
</feature>
<dbReference type="InParanoid" id="A0A1Y2M9N1"/>
<dbReference type="GO" id="GO:0015926">
    <property type="term" value="F:glucosidase activity"/>
    <property type="evidence" value="ECO:0007669"/>
    <property type="project" value="TreeGrafter"/>
</dbReference>
<dbReference type="InterPro" id="IPR013320">
    <property type="entry name" value="ConA-like_dom_sf"/>
</dbReference>
<keyword evidence="13" id="KW-1185">Reference proteome</keyword>
<dbReference type="GO" id="GO:0006078">
    <property type="term" value="P:(1-&gt;6)-beta-D-glucan biosynthetic process"/>
    <property type="evidence" value="ECO:0007669"/>
    <property type="project" value="TreeGrafter"/>
</dbReference>
<dbReference type="InterPro" id="IPR005629">
    <property type="entry name" value="Skn1/Kre6/Sbg1"/>
</dbReference>
<dbReference type="STRING" id="105696.A0A1Y2M9N1"/>
<gene>
    <name evidence="12" type="ORF">B5807_02850</name>
</gene>
<dbReference type="Proteomes" id="UP000193240">
    <property type="component" value="Unassembled WGS sequence"/>
</dbReference>
<feature type="transmembrane region" description="Helical" evidence="10">
    <location>
        <begin position="309"/>
        <end position="332"/>
    </location>
</feature>
<keyword evidence="4" id="KW-0735">Signal-anchor</keyword>
<keyword evidence="7" id="KW-0325">Glycoprotein</keyword>
<dbReference type="CDD" id="cd02180">
    <property type="entry name" value="GH16_fungal_KRE6_glucanase"/>
    <property type="match status" value="1"/>
</dbReference>
<evidence type="ECO:0000256" key="1">
    <source>
        <dbReference type="ARBA" id="ARBA00004606"/>
    </source>
</evidence>
<dbReference type="GO" id="GO:0005886">
    <property type="term" value="C:plasma membrane"/>
    <property type="evidence" value="ECO:0007669"/>
    <property type="project" value="TreeGrafter"/>
</dbReference>
<dbReference type="OMA" id="YQACDVG"/>
<feature type="region of interest" description="Disordered" evidence="9">
    <location>
        <begin position="1"/>
        <end position="157"/>
    </location>
</feature>
<evidence type="ECO:0000256" key="9">
    <source>
        <dbReference type="SAM" id="MobiDB-lite"/>
    </source>
</evidence>
<evidence type="ECO:0000259" key="11">
    <source>
        <dbReference type="PROSITE" id="PS51762"/>
    </source>
</evidence>
<accession>A0A1Y2M9N1</accession>
<evidence type="ECO:0000256" key="2">
    <source>
        <dbReference type="ARBA" id="ARBA00010962"/>
    </source>
</evidence>
<comment type="similarity">
    <text evidence="2">Belongs to the SKN1/KRE6 family.</text>
</comment>
<sequence>MMIPPQKVVSRPASRGSLAREAGSIEQAGRSTANLHAEREASLLQAADTDATVSSLTAITPMRATQSENDAQSSTKSASPTPLSETASRSHSPLPSLKLARSSTNSGGTVESNESTYSRHATSPSSQIAPAGQVPSQQNPFLKPPHQHPLRVQRQSSQNTAGYIARPVGSPLTMQDLGSDYTRYFNPYFAGARSASSEKLASQPVPTSGATTPMATVYPLNQFPTPNITPTASTTRINVLYDAEKNTSLIDDRLAAPYYEKGMASWPLITDEAEPDDEMHMPHPDDDLRYRTKLKDHFARENITSTMGLILMIIGLSFVFFGLPILSALGVIDYNSIYETPLDRMSRYPDPEPWAVVNNREYPILQNIRRGLIDADTPKSAMTKKGQFGDEYELVFSDEFNDNNRTFYEGDDPYFFAPDIWYGATKDLEWYDPDAVTTWDGTLELRLDKFVNHGVQFRSGMLNSWNHLCFKGGIFEVSVSLPGPAGIPGMWPGAWTMGNLGRPGYLSTTDGLWPYTYQACDVGITPNQSSYDGLSNLPGQRLSSCTCPGEDHPTPGTGRGAPEIDIIEVGATYPPHNMPIATQSYQVAPFDVWWYPNYNFTAFPDYSMSWYNGYTGGPYQQAISATTNLNKDWFDGQQYQRYSFEYVPGEGKDAYISWQVGDQQMFMLDGRAIGPNGNIQARQISEEPMSLVLNLGISESWTWIDWAHLNFPAVMRVDYVRWYQKKDEDKLVTCDPPGFETTKYIKEHINAYTNPNLTKWDEAGFKWPKHKLNTDNCKA</sequence>
<evidence type="ECO:0000256" key="8">
    <source>
        <dbReference type="ARBA" id="ARBA00023316"/>
    </source>
</evidence>
<evidence type="ECO:0000256" key="5">
    <source>
        <dbReference type="ARBA" id="ARBA00022989"/>
    </source>
</evidence>
<evidence type="ECO:0000256" key="3">
    <source>
        <dbReference type="ARBA" id="ARBA00022692"/>
    </source>
</evidence>
<keyword evidence="5 10" id="KW-1133">Transmembrane helix</keyword>
<evidence type="ECO:0000256" key="7">
    <source>
        <dbReference type="ARBA" id="ARBA00023180"/>
    </source>
</evidence>
<proteinExistence type="inferred from homology"/>
<dbReference type="PANTHER" id="PTHR31361:SF14">
    <property type="entry name" value="GH16 DOMAIN-CONTAINING PROTEIN"/>
    <property type="match status" value="1"/>
</dbReference>
<evidence type="ECO:0000256" key="10">
    <source>
        <dbReference type="SAM" id="Phobius"/>
    </source>
</evidence>
<evidence type="ECO:0000256" key="4">
    <source>
        <dbReference type="ARBA" id="ARBA00022968"/>
    </source>
</evidence>
<dbReference type="GO" id="GO:0031505">
    <property type="term" value="P:fungal-type cell wall organization"/>
    <property type="evidence" value="ECO:0007669"/>
    <property type="project" value="TreeGrafter"/>
</dbReference>
<dbReference type="Gene3D" id="2.60.120.200">
    <property type="match status" value="1"/>
</dbReference>
<evidence type="ECO:0000313" key="12">
    <source>
        <dbReference type="EMBL" id="OSS52815.1"/>
    </source>
</evidence>
<feature type="domain" description="GH16" evidence="11">
    <location>
        <begin position="343"/>
        <end position="728"/>
    </location>
</feature>
<keyword evidence="8" id="KW-0961">Cell wall biogenesis/degradation</keyword>
<dbReference type="InterPro" id="IPR000757">
    <property type="entry name" value="Beta-glucanase-like"/>
</dbReference>
<dbReference type="SUPFAM" id="SSF49899">
    <property type="entry name" value="Concanavalin A-like lectins/glucanases"/>
    <property type="match status" value="1"/>
</dbReference>
<name>A0A1Y2M9N1_EPING</name>
<dbReference type="EMBL" id="KZ107839">
    <property type="protein sequence ID" value="OSS52815.1"/>
    <property type="molecule type" value="Genomic_DNA"/>
</dbReference>
<keyword evidence="6 10" id="KW-0472">Membrane</keyword>
<reference evidence="12 13" key="1">
    <citation type="journal article" date="2017" name="Genome Announc.">
        <title>Genome sequence of the saprophytic ascomycete Epicoccum nigrum ICMP 19927 strain isolated from New Zealand.</title>
        <authorList>
            <person name="Fokin M."/>
            <person name="Fleetwood D."/>
            <person name="Weir B.S."/>
            <person name="Villas-Boas S.G."/>
        </authorList>
    </citation>
    <scope>NUCLEOTIDE SEQUENCE [LARGE SCALE GENOMIC DNA]</scope>
    <source>
        <strain evidence="12 13">ICMP 19927</strain>
    </source>
</reference>
<feature type="compositionally biased region" description="Polar residues" evidence="9">
    <location>
        <begin position="101"/>
        <end position="140"/>
    </location>
</feature>
<keyword evidence="3 10" id="KW-0812">Transmembrane</keyword>
<dbReference type="PANTHER" id="PTHR31361">
    <property type="entry name" value="BETA-GLUCAN SYNTHESIS-ASSOCIATED PROTEIN KRE6-RELATED"/>
    <property type="match status" value="1"/>
</dbReference>
<dbReference type="Pfam" id="PF03935">
    <property type="entry name" value="SKN1_KRE6_Sbg1"/>
    <property type="match status" value="1"/>
</dbReference>
<dbReference type="GO" id="GO:0005789">
    <property type="term" value="C:endoplasmic reticulum membrane"/>
    <property type="evidence" value="ECO:0007669"/>
    <property type="project" value="TreeGrafter"/>
</dbReference>
<evidence type="ECO:0000313" key="13">
    <source>
        <dbReference type="Proteomes" id="UP000193240"/>
    </source>
</evidence>
<dbReference type="AlphaFoldDB" id="A0A1Y2M9N1"/>
<organism evidence="12 13">
    <name type="scientific">Epicoccum nigrum</name>
    <name type="common">Soil fungus</name>
    <name type="synonym">Epicoccum purpurascens</name>
    <dbReference type="NCBI Taxonomy" id="105696"/>
    <lineage>
        <taxon>Eukaryota</taxon>
        <taxon>Fungi</taxon>
        <taxon>Dikarya</taxon>
        <taxon>Ascomycota</taxon>
        <taxon>Pezizomycotina</taxon>
        <taxon>Dothideomycetes</taxon>
        <taxon>Pleosporomycetidae</taxon>
        <taxon>Pleosporales</taxon>
        <taxon>Pleosporineae</taxon>
        <taxon>Didymellaceae</taxon>
        <taxon>Epicoccum</taxon>
    </lineage>
</organism>
<evidence type="ECO:0000256" key="6">
    <source>
        <dbReference type="ARBA" id="ARBA00023136"/>
    </source>
</evidence>
<dbReference type="PROSITE" id="PS51762">
    <property type="entry name" value="GH16_2"/>
    <property type="match status" value="1"/>
</dbReference>